<dbReference type="OrthoDB" id="86868at2"/>
<name>A0A413F7D1_9FIRM</name>
<feature type="transmembrane region" description="Helical" evidence="1">
    <location>
        <begin position="185"/>
        <end position="205"/>
    </location>
</feature>
<dbReference type="PROSITE" id="PS51257">
    <property type="entry name" value="PROKAR_LIPOPROTEIN"/>
    <property type="match status" value="1"/>
</dbReference>
<evidence type="ECO:0000313" key="3">
    <source>
        <dbReference type="Proteomes" id="UP000283880"/>
    </source>
</evidence>
<keyword evidence="1" id="KW-0472">Membrane</keyword>
<feature type="transmembrane region" description="Helical" evidence="1">
    <location>
        <begin position="160"/>
        <end position="179"/>
    </location>
</feature>
<dbReference type="Proteomes" id="UP000283880">
    <property type="component" value="Unassembled WGS sequence"/>
</dbReference>
<protein>
    <submittedName>
        <fullName evidence="2">DUF5058 family protein</fullName>
    </submittedName>
</protein>
<keyword evidence="1" id="KW-1133">Transmembrane helix</keyword>
<dbReference type="Pfam" id="PF16481">
    <property type="entry name" value="DUF5058"/>
    <property type="match status" value="1"/>
</dbReference>
<reference evidence="2 3" key="1">
    <citation type="submission" date="2018-08" db="EMBL/GenBank/DDBJ databases">
        <title>A genome reference for cultivated species of the human gut microbiota.</title>
        <authorList>
            <person name="Zou Y."/>
            <person name="Xue W."/>
            <person name="Luo G."/>
        </authorList>
    </citation>
    <scope>NUCLEOTIDE SEQUENCE [LARGE SCALE GENOMIC DNA]</scope>
    <source>
        <strain evidence="2 3">AF04-15</strain>
    </source>
</reference>
<feature type="transmembrane region" description="Helical" evidence="1">
    <location>
        <begin position="12"/>
        <end position="33"/>
    </location>
</feature>
<feature type="transmembrane region" description="Helical" evidence="1">
    <location>
        <begin position="54"/>
        <end position="78"/>
    </location>
</feature>
<evidence type="ECO:0000256" key="1">
    <source>
        <dbReference type="SAM" id="Phobius"/>
    </source>
</evidence>
<feature type="transmembrane region" description="Helical" evidence="1">
    <location>
        <begin position="217"/>
        <end position="233"/>
    </location>
</feature>
<feature type="transmembrane region" description="Helical" evidence="1">
    <location>
        <begin position="118"/>
        <end position="139"/>
    </location>
</feature>
<sequence>MTQEYGKIANGIVLWLACAPGVLWVCAAAGIFLRRSLKDGARMGLTREQIRKGIRGASIASVGPCLVMLSSMLSLMVITGSPIAWLRVNVIGGVGYEIMGASFAADAMHIKIGTSQMSVDYLCVATVVMTTGCLGWILFGALFSDKMDKVNQVMAGGSKAMIPIVGACCVLGCYSNLVLERATPFGPGTVAAVSAGALMILIQLAARRWKKRWLKDWALSIAMIAGMIASMAVH</sequence>
<dbReference type="AlphaFoldDB" id="A0A413F7D1"/>
<keyword evidence="1" id="KW-0812">Transmembrane</keyword>
<dbReference type="InterPro" id="IPR032479">
    <property type="entry name" value="DUF5058"/>
</dbReference>
<gene>
    <name evidence="2" type="ORF">DWV29_26485</name>
</gene>
<dbReference type="GeneID" id="93279921"/>
<proteinExistence type="predicted"/>
<comment type="caution">
    <text evidence="2">The sequence shown here is derived from an EMBL/GenBank/DDBJ whole genome shotgun (WGS) entry which is preliminary data.</text>
</comment>
<accession>A0A413F7D1</accession>
<evidence type="ECO:0000313" key="2">
    <source>
        <dbReference type="EMBL" id="RGX21521.1"/>
    </source>
</evidence>
<dbReference type="EMBL" id="QSBM01000031">
    <property type="protein sequence ID" value="RGX21521.1"/>
    <property type="molecule type" value="Genomic_DNA"/>
</dbReference>
<dbReference type="RefSeq" id="WP_007709048.1">
    <property type="nucleotide sequence ID" value="NZ_CABMHH010000238.1"/>
</dbReference>
<organism evidence="2 3">
    <name type="scientific">Enterocloster asparagiformis</name>
    <dbReference type="NCBI Taxonomy" id="333367"/>
    <lineage>
        <taxon>Bacteria</taxon>
        <taxon>Bacillati</taxon>
        <taxon>Bacillota</taxon>
        <taxon>Clostridia</taxon>
        <taxon>Lachnospirales</taxon>
        <taxon>Lachnospiraceae</taxon>
        <taxon>Enterocloster</taxon>
    </lineage>
</organism>